<dbReference type="SUPFAM" id="SSF103481">
    <property type="entry name" value="Multidrug resistance efflux transporter EmrE"/>
    <property type="match status" value="2"/>
</dbReference>
<accession>A0A5N6QU90</accession>
<dbReference type="OrthoDB" id="1728340at2759"/>
<dbReference type="InterPro" id="IPR037185">
    <property type="entry name" value="EmrE-like"/>
</dbReference>
<evidence type="ECO:0000256" key="6">
    <source>
        <dbReference type="RuleBase" id="RU363077"/>
    </source>
</evidence>
<dbReference type="InterPro" id="IPR000620">
    <property type="entry name" value="EamA_dom"/>
</dbReference>
<feature type="transmembrane region" description="Helical" evidence="6">
    <location>
        <begin position="69"/>
        <end position="91"/>
    </location>
</feature>
<feature type="transmembrane region" description="Helical" evidence="6">
    <location>
        <begin position="315"/>
        <end position="334"/>
    </location>
</feature>
<keyword evidence="3 6" id="KW-0812">Transmembrane</keyword>
<evidence type="ECO:0000256" key="3">
    <source>
        <dbReference type="ARBA" id="ARBA00022692"/>
    </source>
</evidence>
<name>A0A5N6QU90_9ROSI</name>
<protein>
    <recommendedName>
        <fullName evidence="6">WAT1-related protein</fullName>
    </recommendedName>
</protein>
<dbReference type="PANTHER" id="PTHR31218">
    <property type="entry name" value="WAT1-RELATED PROTEIN"/>
    <property type="match status" value="1"/>
</dbReference>
<dbReference type="EMBL" id="CM017322">
    <property type="protein sequence ID" value="KAE8010356.1"/>
    <property type="molecule type" value="Genomic_DNA"/>
</dbReference>
<dbReference type="AlphaFoldDB" id="A0A5N6QU90"/>
<comment type="subcellular location">
    <subcellularLocation>
        <location evidence="1 6">Membrane</location>
        <topology evidence="1 6">Multi-pass membrane protein</topology>
    </subcellularLocation>
</comment>
<feature type="transmembrane region" description="Helical" evidence="6">
    <location>
        <begin position="39"/>
        <end position="57"/>
    </location>
</feature>
<dbReference type="GO" id="GO:0022857">
    <property type="term" value="F:transmembrane transporter activity"/>
    <property type="evidence" value="ECO:0007669"/>
    <property type="project" value="InterPro"/>
</dbReference>
<evidence type="ECO:0000256" key="5">
    <source>
        <dbReference type="ARBA" id="ARBA00023136"/>
    </source>
</evidence>
<feature type="transmembrane region" description="Helical" evidence="6">
    <location>
        <begin position="215"/>
        <end position="235"/>
    </location>
</feature>
<keyword evidence="4 6" id="KW-1133">Transmembrane helix</keyword>
<sequence length="412" mass="45841">MAGDLMPFLVNVLLQVCYAGMNIISMLAMQSGMHPLVLVAYRQVFATMAIAPFAYFMEWRTRPRITLPILLEILACSLTGATGNQLAYFVGLKNSTPTIGCALSNTLPAFTFILAVIFRQETVGIKTKAGQAKVIGTIVCVGGALLLSFYHGHTIDVKESSIHWTYAQNMEKKSSISGDQKNPILGPVSLIFSSLSWALWFILQARLNERFPAPYTSTTLMCFMASIECGIIALIPKHDKSSWSLADPMRLFASLYAVYIYIYIYIICLINSLFFSGKWRHFNDLNDDNVDFQGCVCSAIAFVIMSWAIHVKGPLYVSVFSPLLLVIVAISSWALLGEKLYVGTALGSLLIVMGLYAVLWGKTKEMRTFKNSESTKVEDGILEEKEDLELQFDAKSNGNYLVTTREEKQQEK</sequence>
<keyword evidence="9" id="KW-1185">Reference proteome</keyword>
<evidence type="ECO:0000313" key="8">
    <source>
        <dbReference type="EMBL" id="KAE8010356.1"/>
    </source>
</evidence>
<evidence type="ECO:0000256" key="2">
    <source>
        <dbReference type="ARBA" id="ARBA00007635"/>
    </source>
</evidence>
<evidence type="ECO:0000256" key="4">
    <source>
        <dbReference type="ARBA" id="ARBA00022989"/>
    </source>
</evidence>
<dbReference type="InterPro" id="IPR030184">
    <property type="entry name" value="WAT1-related"/>
</dbReference>
<feature type="transmembrane region" description="Helical" evidence="6">
    <location>
        <begin position="97"/>
        <end position="118"/>
    </location>
</feature>
<evidence type="ECO:0000259" key="7">
    <source>
        <dbReference type="Pfam" id="PF00892"/>
    </source>
</evidence>
<dbReference type="GO" id="GO:0016020">
    <property type="term" value="C:membrane"/>
    <property type="evidence" value="ECO:0007669"/>
    <property type="project" value="UniProtKB-SubCell"/>
</dbReference>
<proteinExistence type="inferred from homology"/>
<feature type="transmembrane region" description="Helical" evidence="6">
    <location>
        <begin position="130"/>
        <end position="150"/>
    </location>
</feature>
<feature type="transmembrane region" description="Helical" evidence="6">
    <location>
        <begin position="12"/>
        <end position="33"/>
    </location>
</feature>
<organism evidence="8 9">
    <name type="scientific">Carpinus fangiana</name>
    <dbReference type="NCBI Taxonomy" id="176857"/>
    <lineage>
        <taxon>Eukaryota</taxon>
        <taxon>Viridiplantae</taxon>
        <taxon>Streptophyta</taxon>
        <taxon>Embryophyta</taxon>
        <taxon>Tracheophyta</taxon>
        <taxon>Spermatophyta</taxon>
        <taxon>Magnoliopsida</taxon>
        <taxon>eudicotyledons</taxon>
        <taxon>Gunneridae</taxon>
        <taxon>Pentapetalae</taxon>
        <taxon>rosids</taxon>
        <taxon>fabids</taxon>
        <taxon>Fagales</taxon>
        <taxon>Betulaceae</taxon>
        <taxon>Carpinus</taxon>
    </lineage>
</organism>
<comment type="similarity">
    <text evidence="2 6">Belongs to the drug/metabolite transporter (DMT) superfamily. Plant drug/metabolite exporter (P-DME) (TC 2.A.7.4) family.</text>
</comment>
<keyword evidence="5 6" id="KW-0472">Membrane</keyword>
<dbReference type="Pfam" id="PF00892">
    <property type="entry name" value="EamA"/>
    <property type="match status" value="1"/>
</dbReference>
<evidence type="ECO:0000256" key="1">
    <source>
        <dbReference type="ARBA" id="ARBA00004141"/>
    </source>
</evidence>
<dbReference type="Proteomes" id="UP000327013">
    <property type="component" value="Chromosome 2"/>
</dbReference>
<feature type="domain" description="EamA" evidence="7">
    <location>
        <begin position="13"/>
        <end position="148"/>
    </location>
</feature>
<gene>
    <name evidence="8" type="ORF">FH972_006731</name>
</gene>
<evidence type="ECO:0000313" key="9">
    <source>
        <dbReference type="Proteomes" id="UP000327013"/>
    </source>
</evidence>
<reference evidence="8 9" key="1">
    <citation type="submission" date="2019-06" db="EMBL/GenBank/DDBJ databases">
        <title>A chromosomal-level reference genome of Carpinus fangiana (Coryloideae, Betulaceae).</title>
        <authorList>
            <person name="Yang X."/>
            <person name="Wang Z."/>
            <person name="Zhang L."/>
            <person name="Hao G."/>
            <person name="Liu J."/>
            <person name="Yang Y."/>
        </authorList>
    </citation>
    <scope>NUCLEOTIDE SEQUENCE [LARGE SCALE GENOMIC DNA]</scope>
    <source>
        <strain evidence="8">Cfa_2016G</strain>
        <tissue evidence="8">Leaf</tissue>
    </source>
</reference>
<feature type="transmembrane region" description="Helical" evidence="6">
    <location>
        <begin position="184"/>
        <end position="203"/>
    </location>
</feature>
<feature type="transmembrane region" description="Helical" evidence="6">
    <location>
        <begin position="255"/>
        <end position="275"/>
    </location>
</feature>
<feature type="transmembrane region" description="Helical" evidence="6">
    <location>
        <begin position="340"/>
        <end position="360"/>
    </location>
</feature>